<feature type="site" description="Important for substrate specificity" evidence="4">
    <location>
        <position position="18"/>
    </location>
</feature>
<comment type="similarity">
    <text evidence="4">Belongs to the Maf family. YhdE subfamily.</text>
</comment>
<dbReference type="EC" id="3.6.1.9" evidence="4"/>
<dbReference type="InterPro" id="IPR029001">
    <property type="entry name" value="ITPase-like_fam"/>
</dbReference>
<evidence type="ECO:0000313" key="6">
    <source>
        <dbReference type="Proteomes" id="UP001569414"/>
    </source>
</evidence>
<gene>
    <name evidence="5" type="ORF">ACCI51_09125</name>
</gene>
<dbReference type="NCBIfam" id="TIGR00172">
    <property type="entry name" value="maf"/>
    <property type="match status" value="1"/>
</dbReference>
<evidence type="ECO:0000313" key="5">
    <source>
        <dbReference type="EMBL" id="MFA0790710.1"/>
    </source>
</evidence>
<comment type="caution">
    <text evidence="5">The sequence shown here is derived from an EMBL/GenBank/DDBJ whole genome shotgun (WGS) entry which is preliminary data.</text>
</comment>
<protein>
    <recommendedName>
        <fullName evidence="4">dTTP/UTP pyrophosphatase</fullName>
        <shortName evidence="4">dTTPase/UTPase</shortName>
        <ecNumber evidence="4">3.6.1.9</ecNumber>
    </recommendedName>
    <alternativeName>
        <fullName evidence="4">Nucleoside triphosphate pyrophosphatase</fullName>
    </alternativeName>
    <alternativeName>
        <fullName evidence="4">Nucleotide pyrophosphatase</fullName>
        <shortName evidence="4">Nucleotide PPase</shortName>
    </alternativeName>
</protein>
<keyword evidence="6" id="KW-1185">Reference proteome</keyword>
<feature type="site" description="Important for substrate specificity" evidence="4">
    <location>
        <position position="79"/>
    </location>
</feature>
<keyword evidence="2 4" id="KW-0378">Hydrolase</keyword>
<dbReference type="RefSeq" id="WP_299582508.1">
    <property type="nucleotide sequence ID" value="NZ_JBGMEL010000007.1"/>
</dbReference>
<keyword evidence="4" id="KW-0963">Cytoplasm</keyword>
<dbReference type="InterPro" id="IPR003697">
    <property type="entry name" value="Maf-like"/>
</dbReference>
<evidence type="ECO:0000256" key="1">
    <source>
        <dbReference type="ARBA" id="ARBA00001968"/>
    </source>
</evidence>
<dbReference type="Pfam" id="PF02545">
    <property type="entry name" value="Maf"/>
    <property type="match status" value="1"/>
</dbReference>
<name>A0ABV4NMY4_9GAMM</name>
<organism evidence="5 6">
    <name type="scientific">Microbulbifer echini</name>
    <dbReference type="NCBI Taxonomy" id="1529067"/>
    <lineage>
        <taxon>Bacteria</taxon>
        <taxon>Pseudomonadati</taxon>
        <taxon>Pseudomonadota</taxon>
        <taxon>Gammaproteobacteria</taxon>
        <taxon>Cellvibrionales</taxon>
        <taxon>Microbulbiferaceae</taxon>
        <taxon>Microbulbifer</taxon>
    </lineage>
</organism>
<dbReference type="CDD" id="cd00555">
    <property type="entry name" value="Maf"/>
    <property type="match status" value="1"/>
</dbReference>
<dbReference type="SUPFAM" id="SSF52972">
    <property type="entry name" value="ITPase-like"/>
    <property type="match status" value="1"/>
</dbReference>
<accession>A0ABV4NMY4</accession>
<dbReference type="EMBL" id="JBGMEL010000007">
    <property type="protein sequence ID" value="MFA0790710.1"/>
    <property type="molecule type" value="Genomic_DNA"/>
</dbReference>
<dbReference type="GO" id="GO:0016787">
    <property type="term" value="F:hydrolase activity"/>
    <property type="evidence" value="ECO:0007669"/>
    <property type="project" value="UniProtKB-KW"/>
</dbReference>
<dbReference type="PANTHER" id="PTHR43213:SF5">
    <property type="entry name" value="BIFUNCTIONAL DTTP_UTP PYROPHOSPHATASE_METHYLTRANSFERASE PROTEIN-RELATED"/>
    <property type="match status" value="1"/>
</dbReference>
<proteinExistence type="inferred from homology"/>
<comment type="subcellular location">
    <subcellularLocation>
        <location evidence="4">Cytoplasm</location>
    </subcellularLocation>
</comment>
<reference evidence="5 6" key="1">
    <citation type="submission" date="2024-08" db="EMBL/GenBank/DDBJ databases">
        <authorList>
            <person name="Ishaq N."/>
        </authorList>
    </citation>
    <scope>NUCLEOTIDE SEQUENCE [LARGE SCALE GENOMIC DNA]</scope>
    <source>
        <strain evidence="5 6">JCM 30400</strain>
    </source>
</reference>
<evidence type="ECO:0000256" key="4">
    <source>
        <dbReference type="HAMAP-Rule" id="MF_00528"/>
    </source>
</evidence>
<dbReference type="Proteomes" id="UP001569414">
    <property type="component" value="Unassembled WGS sequence"/>
</dbReference>
<feature type="site" description="Important for substrate specificity" evidence="4">
    <location>
        <position position="161"/>
    </location>
</feature>
<sequence length="203" mass="22135">MTNTTAFNHLLLASGSPRRAELLTQIGVPFSQLTPSVPEQKKSCESAQDYIQRLAQEKSSAGLHAAPDINGLWALGADTIVLCGESVLEKPRDYRDFESMMLSLSGTEHSVLSAICLRNREKQFSRLVETRVSFRNLSRLQIDAYWRTGEPVDKAGGYGIQGMGAALVASISGSYSNVVGLPLEALIPMLEQAGISYWQEAQS</sequence>
<dbReference type="PANTHER" id="PTHR43213">
    <property type="entry name" value="BIFUNCTIONAL DTTP/UTP PYROPHOSPHATASE/METHYLTRANSFERASE PROTEIN-RELATED"/>
    <property type="match status" value="1"/>
</dbReference>
<dbReference type="Gene3D" id="3.90.950.10">
    <property type="match status" value="1"/>
</dbReference>
<comment type="cofactor">
    <cofactor evidence="1 4">
        <name>a divalent metal cation</name>
        <dbReference type="ChEBI" id="CHEBI:60240"/>
    </cofactor>
</comment>
<comment type="catalytic activity">
    <reaction evidence="4">
        <text>dTTP + H2O = dTMP + diphosphate + H(+)</text>
        <dbReference type="Rhea" id="RHEA:28534"/>
        <dbReference type="ChEBI" id="CHEBI:15377"/>
        <dbReference type="ChEBI" id="CHEBI:15378"/>
        <dbReference type="ChEBI" id="CHEBI:33019"/>
        <dbReference type="ChEBI" id="CHEBI:37568"/>
        <dbReference type="ChEBI" id="CHEBI:63528"/>
        <dbReference type="EC" id="3.6.1.9"/>
    </reaction>
</comment>
<dbReference type="HAMAP" id="MF_00528">
    <property type="entry name" value="Maf"/>
    <property type="match status" value="1"/>
</dbReference>
<keyword evidence="3 4" id="KW-0546">Nucleotide metabolism</keyword>
<evidence type="ECO:0000256" key="3">
    <source>
        <dbReference type="ARBA" id="ARBA00023080"/>
    </source>
</evidence>
<comment type="function">
    <text evidence="4">Nucleoside triphosphate pyrophosphatase that hydrolyzes dTTP and UTP. May have a dual role in cell division arrest and in preventing the incorporation of modified nucleotides into cellular nucleic acids.</text>
</comment>
<dbReference type="PIRSF" id="PIRSF006305">
    <property type="entry name" value="Maf"/>
    <property type="match status" value="1"/>
</dbReference>
<comment type="caution">
    <text evidence="4">Lacks conserved residue(s) required for the propagation of feature annotation.</text>
</comment>
<evidence type="ECO:0000256" key="2">
    <source>
        <dbReference type="ARBA" id="ARBA00022801"/>
    </source>
</evidence>
<comment type="catalytic activity">
    <reaction evidence="4">
        <text>UTP + H2O = UMP + diphosphate + H(+)</text>
        <dbReference type="Rhea" id="RHEA:29395"/>
        <dbReference type="ChEBI" id="CHEBI:15377"/>
        <dbReference type="ChEBI" id="CHEBI:15378"/>
        <dbReference type="ChEBI" id="CHEBI:33019"/>
        <dbReference type="ChEBI" id="CHEBI:46398"/>
        <dbReference type="ChEBI" id="CHEBI:57865"/>
        <dbReference type="EC" id="3.6.1.9"/>
    </reaction>
</comment>
<feature type="active site" description="Proton acceptor" evidence="4">
    <location>
        <position position="78"/>
    </location>
</feature>